<evidence type="ECO:0000256" key="1">
    <source>
        <dbReference type="ARBA" id="ARBA00005254"/>
    </source>
</evidence>
<dbReference type="InterPro" id="IPR014748">
    <property type="entry name" value="Enoyl-CoA_hydra_C"/>
</dbReference>
<dbReference type="PANTHER" id="PTHR43684">
    <property type="match status" value="1"/>
</dbReference>
<organism evidence="2 3">
    <name type="scientific">[Torrubiella] hemipterigena</name>
    <dbReference type="NCBI Taxonomy" id="1531966"/>
    <lineage>
        <taxon>Eukaryota</taxon>
        <taxon>Fungi</taxon>
        <taxon>Dikarya</taxon>
        <taxon>Ascomycota</taxon>
        <taxon>Pezizomycotina</taxon>
        <taxon>Sordariomycetes</taxon>
        <taxon>Hypocreomycetidae</taxon>
        <taxon>Hypocreales</taxon>
        <taxon>Clavicipitaceae</taxon>
        <taxon>Clavicipitaceae incertae sedis</taxon>
        <taxon>'Torrubiella' clade</taxon>
    </lineage>
</organism>
<evidence type="ECO:0000313" key="2">
    <source>
        <dbReference type="EMBL" id="CEJ89138.1"/>
    </source>
</evidence>
<name>A0A0A1TFY0_9HYPO</name>
<dbReference type="Pfam" id="PF00378">
    <property type="entry name" value="ECH_1"/>
    <property type="match status" value="1"/>
</dbReference>
<dbReference type="PANTHER" id="PTHR43684:SF4">
    <property type="entry name" value="ENOYL-COA HYDRATASE_ISOMERASE FAMILY PROTEIN (AFU_ORTHOLOGUE AFUA_1G01890)"/>
    <property type="match status" value="1"/>
</dbReference>
<dbReference type="Gene3D" id="3.90.226.10">
    <property type="entry name" value="2-enoyl-CoA Hydratase, Chain A, domain 1"/>
    <property type="match status" value="1"/>
</dbReference>
<evidence type="ECO:0000313" key="3">
    <source>
        <dbReference type="Proteomes" id="UP000039046"/>
    </source>
</evidence>
<dbReference type="OrthoDB" id="2018133at2759"/>
<sequence>MSIKIPDTYTHFKLPTLSFAHHPASSPTVTPVIVLKLDRPEARHAFTDEMARSLITAYDTLSADDRVRAIVLTSSDESNRFFCAGMDFNAAQHEPVVEETVTSHRDGGGTVSLAMHRCTKPIVAAIRGSAVGVGITQTLPATIRVANKDAKIGFVFGRRGFCMEACSSFYLPRLIGTSRAMHLVSTAAVYPASHKLLDGLFSEVVEAHEVVPTALRLAQEIADNVSLVSLQIMKAMINQGPTSAEEAHLLESKMFYTLYRSQDAKEGVQSFLEKRPPKFTDTIQQNAPQFYPWWSPLDVKAKL</sequence>
<dbReference type="EMBL" id="CDHN01000002">
    <property type="protein sequence ID" value="CEJ89138.1"/>
    <property type="molecule type" value="Genomic_DNA"/>
</dbReference>
<dbReference type="AlphaFoldDB" id="A0A0A1TFY0"/>
<dbReference type="SUPFAM" id="SSF52096">
    <property type="entry name" value="ClpP/crotonase"/>
    <property type="match status" value="1"/>
</dbReference>
<dbReference type="InterPro" id="IPR051053">
    <property type="entry name" value="ECH/Chromodomain_protein"/>
</dbReference>
<keyword evidence="3" id="KW-1185">Reference proteome</keyword>
<proteinExistence type="inferred from homology"/>
<evidence type="ECO:0008006" key="4">
    <source>
        <dbReference type="Google" id="ProtNLM"/>
    </source>
</evidence>
<dbReference type="Proteomes" id="UP000039046">
    <property type="component" value="Unassembled WGS sequence"/>
</dbReference>
<dbReference type="CDD" id="cd06558">
    <property type="entry name" value="crotonase-like"/>
    <property type="match status" value="1"/>
</dbReference>
<gene>
    <name evidence="2" type="ORF">VHEMI05000</name>
</gene>
<dbReference type="InterPro" id="IPR001753">
    <property type="entry name" value="Enoyl-CoA_hydra/iso"/>
</dbReference>
<comment type="similarity">
    <text evidence="1">Belongs to the enoyl-CoA hydratase/isomerase family.</text>
</comment>
<dbReference type="InterPro" id="IPR029045">
    <property type="entry name" value="ClpP/crotonase-like_dom_sf"/>
</dbReference>
<protein>
    <recommendedName>
        <fullName evidence="4">Enoyl-CoA hydratase</fullName>
    </recommendedName>
</protein>
<dbReference type="Gene3D" id="1.10.12.10">
    <property type="entry name" value="Lyase 2-enoyl-coa Hydratase, Chain A, domain 2"/>
    <property type="match status" value="1"/>
</dbReference>
<accession>A0A0A1TFY0</accession>
<reference evidence="2 3" key="1">
    <citation type="journal article" date="2015" name="Genome Announc.">
        <title>Draft Genome Sequence and Gene Annotation of the Entomopathogenic Fungus Verticillium hemipterigenum.</title>
        <authorList>
            <person name="Horn F."/>
            <person name="Habel A."/>
            <person name="Scharf D.H."/>
            <person name="Dworschak J."/>
            <person name="Brakhage A.A."/>
            <person name="Guthke R."/>
            <person name="Hertweck C."/>
            <person name="Linde J."/>
        </authorList>
    </citation>
    <scope>NUCLEOTIDE SEQUENCE [LARGE SCALE GENOMIC DNA]</scope>
</reference>
<dbReference type="STRING" id="1531966.A0A0A1TFY0"/>
<dbReference type="HOGENOM" id="CLU_009834_7_2_1"/>